<reference evidence="1" key="1">
    <citation type="submission" date="2022-03" db="EMBL/GenBank/DDBJ databases">
        <authorList>
            <person name="Lindestad O."/>
        </authorList>
    </citation>
    <scope>NUCLEOTIDE SEQUENCE</scope>
</reference>
<evidence type="ECO:0000313" key="2">
    <source>
        <dbReference type="Proteomes" id="UP000838756"/>
    </source>
</evidence>
<protein>
    <submittedName>
        <fullName evidence="1">Jg20603 protein</fullName>
    </submittedName>
</protein>
<dbReference type="AlphaFoldDB" id="A0A8S4R4C5"/>
<keyword evidence="2" id="KW-1185">Reference proteome</keyword>
<organism evidence="1 2">
    <name type="scientific">Pararge aegeria aegeria</name>
    <dbReference type="NCBI Taxonomy" id="348720"/>
    <lineage>
        <taxon>Eukaryota</taxon>
        <taxon>Metazoa</taxon>
        <taxon>Ecdysozoa</taxon>
        <taxon>Arthropoda</taxon>
        <taxon>Hexapoda</taxon>
        <taxon>Insecta</taxon>
        <taxon>Pterygota</taxon>
        <taxon>Neoptera</taxon>
        <taxon>Endopterygota</taxon>
        <taxon>Lepidoptera</taxon>
        <taxon>Glossata</taxon>
        <taxon>Ditrysia</taxon>
        <taxon>Papilionoidea</taxon>
        <taxon>Nymphalidae</taxon>
        <taxon>Satyrinae</taxon>
        <taxon>Satyrini</taxon>
        <taxon>Parargina</taxon>
        <taxon>Pararge</taxon>
    </lineage>
</organism>
<evidence type="ECO:0000313" key="1">
    <source>
        <dbReference type="EMBL" id="CAH2231275.1"/>
    </source>
</evidence>
<sequence length="221" mass="25313">MTSTNDGKDVKSIQTSGQKGKTYYIELYKSLDTRLSGECSGEDRTRLVCEAWRLVHSLCQHSTPSTQTHLILWLQQHTSHTLLQTEWQAPASKEQHTWLKDAINAFVAECRDGASKREGLNLFWETQLLNRAEWFLNVLPNPWGHQVLKALLDPNGKQPSDDEVLEWLKEERGLMFVTRLRQLASSRRCDDLALLLATAVMTRVRFTTKIVPDVVQAQEPK</sequence>
<dbReference type="Proteomes" id="UP000838756">
    <property type="component" value="Unassembled WGS sequence"/>
</dbReference>
<proteinExistence type="predicted"/>
<feature type="non-terminal residue" evidence="1">
    <location>
        <position position="1"/>
    </location>
</feature>
<name>A0A8S4R4C5_9NEOP</name>
<gene>
    <name evidence="1" type="primary">jg20603</name>
    <name evidence="1" type="ORF">PAEG_LOCUS10010</name>
</gene>
<accession>A0A8S4R4C5</accession>
<dbReference type="OrthoDB" id="6427254at2759"/>
<comment type="caution">
    <text evidence="1">The sequence shown here is derived from an EMBL/GenBank/DDBJ whole genome shotgun (WGS) entry which is preliminary data.</text>
</comment>
<dbReference type="EMBL" id="CAKXAJ010024837">
    <property type="protein sequence ID" value="CAH2231275.1"/>
    <property type="molecule type" value="Genomic_DNA"/>
</dbReference>